<accession>A0ABX8GM33</accession>
<organism evidence="1 2">
    <name type="scientific">Cellulomonas dongxiuzhuiae</name>
    <dbReference type="NCBI Taxonomy" id="2819979"/>
    <lineage>
        <taxon>Bacteria</taxon>
        <taxon>Bacillati</taxon>
        <taxon>Actinomycetota</taxon>
        <taxon>Actinomycetes</taxon>
        <taxon>Micrococcales</taxon>
        <taxon>Cellulomonadaceae</taxon>
        <taxon>Cellulomonas</taxon>
    </lineage>
</organism>
<evidence type="ECO:0000313" key="2">
    <source>
        <dbReference type="Proteomes" id="UP000679335"/>
    </source>
</evidence>
<reference evidence="1 2" key="1">
    <citation type="submission" date="2021-05" db="EMBL/GenBank/DDBJ databases">
        <title>Novel species in genus Cellulomonas.</title>
        <authorList>
            <person name="Zhang G."/>
        </authorList>
    </citation>
    <scope>NUCLEOTIDE SEQUENCE [LARGE SCALE GENOMIC DNA]</scope>
    <source>
        <strain evidence="2">zg-ZUI157</strain>
    </source>
</reference>
<dbReference type="Proteomes" id="UP000679335">
    <property type="component" value="Chromosome"/>
</dbReference>
<sequence>MQRLQKHPVAVVGALLLGALGAVATVGGFFGVVQEWLWPAPSPTATAAPTPTSSPSPSVDPYAELAALDLDIRLAYFEETFGVAKSAVDVCADGECLSPPPVPAQLVIHETDDVMVRALFADDALAAYTVTTKDESFTPPVRWIGMDLGPLGTLTTQELLDEVEPVAPDGVASVRHGMVWLAYVDVFVGGAPADYRGLVLAWTFDGAPTPIDTEVADGLMFAGDGPGGHDPLANAEYAKGLVAIRGTTVPNTYGEYRDDGPLAQWLHDPENVHGLLFEGSEY</sequence>
<protein>
    <submittedName>
        <fullName evidence="1">Uncharacterized protein</fullName>
    </submittedName>
</protein>
<name>A0ABX8GM33_9CELL</name>
<keyword evidence="2" id="KW-1185">Reference proteome</keyword>
<gene>
    <name evidence="1" type="ORF">KKR89_06590</name>
</gene>
<dbReference type="EMBL" id="CP076023">
    <property type="protein sequence ID" value="QWC17249.1"/>
    <property type="molecule type" value="Genomic_DNA"/>
</dbReference>
<evidence type="ECO:0000313" key="1">
    <source>
        <dbReference type="EMBL" id="QWC17249.1"/>
    </source>
</evidence>
<proteinExistence type="predicted"/>
<dbReference type="RefSeq" id="WP_214765742.1">
    <property type="nucleotide sequence ID" value="NZ_CP076023.1"/>
</dbReference>